<dbReference type="SUPFAM" id="SSF52540">
    <property type="entry name" value="P-loop containing nucleoside triphosphate hydrolases"/>
    <property type="match status" value="1"/>
</dbReference>
<evidence type="ECO:0000313" key="3">
    <source>
        <dbReference type="EMBL" id="RKO86004.1"/>
    </source>
</evidence>
<keyword evidence="4" id="KW-1185">Reference proteome</keyword>
<dbReference type="Pfam" id="PF00012">
    <property type="entry name" value="HSP70"/>
    <property type="match status" value="1"/>
</dbReference>
<dbReference type="SUPFAM" id="SSF100920">
    <property type="entry name" value="Heat shock protein 70kD (HSP70), peptide-binding domain"/>
    <property type="match status" value="1"/>
</dbReference>
<keyword evidence="2" id="KW-0067">ATP-binding</keyword>
<dbReference type="InterPro" id="IPR013126">
    <property type="entry name" value="Hsp_70_fam"/>
</dbReference>
<sequence>MVSFGRRITSCLKSEGRRNLQSEVDEILFVGGSSRIPRVQRLISEWFLEKPLVSINSPDTAVARGAAIHAAVLAGVHSGKIKNLRLRDVLPISLGFVRGGGLMRNQPLPTTMIALFGFPGDSRYIGILEGEHKRALQNNLHVVFELPDVSSLPGHLPKTRVTVNVDVNGTLSASTTNVCSEASLEPIWSSRLSEAAIVRMVAGVEWLRWQTRYSPTVGRPVVVTAIGHTGSGNSTLGCHLVWDGYRPGYHRNPFDVGNGSRSRTAEIARETSQNGSFTFYDSPGIGNTEGRSGDFFDAITKHPRTNGGIVIYCCKENKVDERVQRHLRALCLSIPEPFATSVFFVRTNPEWKSFLWRAEHHEKRRGPRIHGGEHA</sequence>
<dbReference type="Gene3D" id="3.30.420.40">
    <property type="match status" value="2"/>
</dbReference>
<evidence type="ECO:0000256" key="2">
    <source>
        <dbReference type="ARBA" id="ARBA00022840"/>
    </source>
</evidence>
<name>A0A4P9W1M2_9FUNG</name>
<organism evidence="3 4">
    <name type="scientific">Blyttiomyces helicus</name>
    <dbReference type="NCBI Taxonomy" id="388810"/>
    <lineage>
        <taxon>Eukaryota</taxon>
        <taxon>Fungi</taxon>
        <taxon>Fungi incertae sedis</taxon>
        <taxon>Chytridiomycota</taxon>
        <taxon>Chytridiomycota incertae sedis</taxon>
        <taxon>Chytridiomycetes</taxon>
        <taxon>Chytridiomycetes incertae sedis</taxon>
        <taxon>Blyttiomyces</taxon>
    </lineage>
</organism>
<protein>
    <submittedName>
        <fullName evidence="3">Hsp70 protein-domain-containing protein</fullName>
    </submittedName>
</protein>
<evidence type="ECO:0000313" key="4">
    <source>
        <dbReference type="Proteomes" id="UP000269721"/>
    </source>
</evidence>
<reference evidence="4" key="1">
    <citation type="journal article" date="2018" name="Nat. Microbiol.">
        <title>Leveraging single-cell genomics to expand the fungal tree of life.</title>
        <authorList>
            <person name="Ahrendt S.R."/>
            <person name="Quandt C.A."/>
            <person name="Ciobanu D."/>
            <person name="Clum A."/>
            <person name="Salamov A."/>
            <person name="Andreopoulos B."/>
            <person name="Cheng J.F."/>
            <person name="Woyke T."/>
            <person name="Pelin A."/>
            <person name="Henrissat B."/>
            <person name="Reynolds N.K."/>
            <person name="Benny G.L."/>
            <person name="Smith M.E."/>
            <person name="James T.Y."/>
            <person name="Grigoriev I.V."/>
        </authorList>
    </citation>
    <scope>NUCLEOTIDE SEQUENCE [LARGE SCALE GENOMIC DNA]</scope>
</reference>
<dbReference type="Gene3D" id="3.40.50.300">
    <property type="entry name" value="P-loop containing nucleotide triphosphate hydrolases"/>
    <property type="match status" value="1"/>
</dbReference>
<dbReference type="InterPro" id="IPR027417">
    <property type="entry name" value="P-loop_NTPase"/>
</dbReference>
<dbReference type="InterPro" id="IPR043129">
    <property type="entry name" value="ATPase_NBD"/>
</dbReference>
<proteinExistence type="predicted"/>
<dbReference type="AlphaFoldDB" id="A0A4P9W1M2"/>
<dbReference type="PROSITE" id="PS01036">
    <property type="entry name" value="HSP70_3"/>
    <property type="match status" value="1"/>
</dbReference>
<dbReference type="InterPro" id="IPR018181">
    <property type="entry name" value="Heat_shock_70_CS"/>
</dbReference>
<dbReference type="PRINTS" id="PR00301">
    <property type="entry name" value="HEATSHOCK70"/>
</dbReference>
<accession>A0A4P9W1M2</accession>
<dbReference type="Proteomes" id="UP000269721">
    <property type="component" value="Unassembled WGS sequence"/>
</dbReference>
<gene>
    <name evidence="3" type="ORF">BDK51DRAFT_32589</name>
</gene>
<dbReference type="GO" id="GO:0140662">
    <property type="term" value="F:ATP-dependent protein folding chaperone"/>
    <property type="evidence" value="ECO:0007669"/>
    <property type="project" value="InterPro"/>
</dbReference>
<dbReference type="GO" id="GO:0005524">
    <property type="term" value="F:ATP binding"/>
    <property type="evidence" value="ECO:0007669"/>
    <property type="project" value="UniProtKB-KW"/>
</dbReference>
<evidence type="ECO:0000256" key="1">
    <source>
        <dbReference type="ARBA" id="ARBA00022741"/>
    </source>
</evidence>
<dbReference type="InterPro" id="IPR029047">
    <property type="entry name" value="HSP70_peptide-bd_sf"/>
</dbReference>
<dbReference type="Gene3D" id="2.60.34.10">
    <property type="entry name" value="Substrate Binding Domain Of DNAk, Chain A, domain 1"/>
    <property type="match status" value="1"/>
</dbReference>
<dbReference type="SUPFAM" id="SSF53067">
    <property type="entry name" value="Actin-like ATPase domain"/>
    <property type="match status" value="1"/>
</dbReference>
<dbReference type="PANTHER" id="PTHR19375">
    <property type="entry name" value="HEAT SHOCK PROTEIN 70KDA"/>
    <property type="match status" value="1"/>
</dbReference>
<keyword evidence="1" id="KW-0547">Nucleotide-binding</keyword>
<dbReference type="EMBL" id="KZ998559">
    <property type="protein sequence ID" value="RKO86004.1"/>
    <property type="molecule type" value="Genomic_DNA"/>
</dbReference>